<feature type="compositionally biased region" description="Polar residues" evidence="2">
    <location>
        <begin position="86"/>
        <end position="102"/>
    </location>
</feature>
<dbReference type="Gene3D" id="3.40.50.11210">
    <property type="entry name" value="Rap/Ran-GAP"/>
    <property type="match status" value="1"/>
</dbReference>
<dbReference type="PROSITE" id="PS50085">
    <property type="entry name" value="RAPGAP"/>
    <property type="match status" value="1"/>
</dbReference>
<gene>
    <name evidence="4" type="ORF">SS1G_00568</name>
</gene>
<dbReference type="GO" id="GO:0005634">
    <property type="term" value="C:nucleus"/>
    <property type="evidence" value="ECO:0007669"/>
    <property type="project" value="InterPro"/>
</dbReference>
<evidence type="ECO:0000256" key="2">
    <source>
        <dbReference type="SAM" id="MobiDB-lite"/>
    </source>
</evidence>
<dbReference type="InterPro" id="IPR016024">
    <property type="entry name" value="ARM-type_fold"/>
</dbReference>
<evidence type="ECO:0000313" key="4">
    <source>
        <dbReference type="EMBL" id="EDN91165.1"/>
    </source>
</evidence>
<dbReference type="GO" id="GO:0032007">
    <property type="term" value="P:negative regulation of TOR signaling"/>
    <property type="evidence" value="ECO:0000318"/>
    <property type="project" value="GO_Central"/>
</dbReference>
<dbReference type="PANTHER" id="PTHR10063:SF0">
    <property type="entry name" value="TUBERIN"/>
    <property type="match status" value="1"/>
</dbReference>
<feature type="region of interest" description="Disordered" evidence="2">
    <location>
        <begin position="1623"/>
        <end position="1647"/>
    </location>
</feature>
<feature type="region of interest" description="Disordered" evidence="2">
    <location>
        <begin position="910"/>
        <end position="933"/>
    </location>
</feature>
<dbReference type="InterPro" id="IPR000331">
    <property type="entry name" value="Rap/Ran_GAP_dom"/>
</dbReference>
<organism evidence="4 5">
    <name type="scientific">Sclerotinia sclerotiorum (strain ATCC 18683 / 1980 / Ss-1)</name>
    <name type="common">White mold</name>
    <name type="synonym">Whetzelinia sclerotiorum</name>
    <dbReference type="NCBI Taxonomy" id="665079"/>
    <lineage>
        <taxon>Eukaryota</taxon>
        <taxon>Fungi</taxon>
        <taxon>Dikarya</taxon>
        <taxon>Ascomycota</taxon>
        <taxon>Pezizomycotina</taxon>
        <taxon>Leotiomycetes</taxon>
        <taxon>Helotiales</taxon>
        <taxon>Sclerotiniaceae</taxon>
        <taxon>Sclerotinia</taxon>
    </lineage>
</organism>
<dbReference type="InterPro" id="IPR035974">
    <property type="entry name" value="Rap/Ran-GAP_sf"/>
</dbReference>
<dbReference type="GO" id="GO:0051056">
    <property type="term" value="P:regulation of small GTPase mediated signal transduction"/>
    <property type="evidence" value="ECO:0007669"/>
    <property type="project" value="InterPro"/>
</dbReference>
<protein>
    <recommendedName>
        <fullName evidence="3">Rap-GAP domain-containing protein</fullName>
    </recommendedName>
</protein>
<dbReference type="InterPro" id="IPR027107">
    <property type="entry name" value="Tuberin/Ral-act_asu"/>
</dbReference>
<dbReference type="FunFam" id="3.40.50.11210:FF:000007">
    <property type="entry name" value="Tuberous sclerosis 2"/>
    <property type="match status" value="1"/>
</dbReference>
<dbReference type="InterPro" id="IPR018515">
    <property type="entry name" value="Tuberin-type_domain"/>
</dbReference>
<dbReference type="HOGENOM" id="CLU_003828_0_0_1"/>
<evidence type="ECO:0000313" key="5">
    <source>
        <dbReference type="Proteomes" id="UP000001312"/>
    </source>
</evidence>
<dbReference type="Pfam" id="PF11864">
    <property type="entry name" value="DUF3384"/>
    <property type="match status" value="1"/>
</dbReference>
<feature type="domain" description="Rap-GAP" evidence="3">
    <location>
        <begin position="1385"/>
        <end position="1617"/>
    </location>
</feature>
<dbReference type="EMBL" id="CH476621">
    <property type="protein sequence ID" value="EDN91165.1"/>
    <property type="molecule type" value="Genomic_DNA"/>
</dbReference>
<proteinExistence type="predicted"/>
<dbReference type="STRING" id="665079.A7E5J3"/>
<dbReference type="KEGG" id="ssl:SS1G_00568"/>
<dbReference type="OMA" id="ATRFLMN"/>
<feature type="region of interest" description="Disordered" evidence="2">
    <location>
        <begin position="793"/>
        <end position="828"/>
    </location>
</feature>
<evidence type="ECO:0000256" key="1">
    <source>
        <dbReference type="ARBA" id="ARBA00022468"/>
    </source>
</evidence>
<dbReference type="GeneID" id="5495072"/>
<dbReference type="SUPFAM" id="SSF48371">
    <property type="entry name" value="ARM repeat"/>
    <property type="match status" value="1"/>
</dbReference>
<dbReference type="Proteomes" id="UP000001312">
    <property type="component" value="Unassembled WGS sequence"/>
</dbReference>
<keyword evidence="1" id="KW-0343">GTPase activation</keyword>
<dbReference type="InParanoid" id="A7E5J3"/>
<dbReference type="Pfam" id="PF03542">
    <property type="entry name" value="Tuberin"/>
    <property type="match status" value="1"/>
</dbReference>
<dbReference type="GO" id="GO:0005096">
    <property type="term" value="F:GTPase activator activity"/>
    <property type="evidence" value="ECO:0000318"/>
    <property type="project" value="GO_Central"/>
</dbReference>
<dbReference type="RefSeq" id="XP_001598479.1">
    <property type="nucleotide sequence ID" value="XM_001598429.1"/>
</dbReference>
<dbReference type="InterPro" id="IPR024584">
    <property type="entry name" value="Tuberin_N"/>
</dbReference>
<dbReference type="GO" id="GO:0033596">
    <property type="term" value="C:TSC1-TSC2 complex"/>
    <property type="evidence" value="ECO:0000318"/>
    <property type="project" value="GO_Central"/>
</dbReference>
<reference evidence="5" key="1">
    <citation type="journal article" date="2011" name="PLoS Genet.">
        <title>Genomic analysis of the necrotrophic fungal pathogens Sclerotinia sclerotiorum and Botrytis cinerea.</title>
        <authorList>
            <person name="Amselem J."/>
            <person name="Cuomo C.A."/>
            <person name="van Kan J.A."/>
            <person name="Viaud M."/>
            <person name="Benito E.P."/>
            <person name="Couloux A."/>
            <person name="Coutinho P.M."/>
            <person name="de Vries R.P."/>
            <person name="Dyer P.S."/>
            <person name="Fillinger S."/>
            <person name="Fournier E."/>
            <person name="Gout L."/>
            <person name="Hahn M."/>
            <person name="Kohn L."/>
            <person name="Lapalu N."/>
            <person name="Plummer K.M."/>
            <person name="Pradier J.M."/>
            <person name="Quevillon E."/>
            <person name="Sharon A."/>
            <person name="Simon A."/>
            <person name="ten Have A."/>
            <person name="Tudzynski B."/>
            <person name="Tudzynski P."/>
            <person name="Wincker P."/>
            <person name="Andrew M."/>
            <person name="Anthouard V."/>
            <person name="Beever R.E."/>
            <person name="Beffa R."/>
            <person name="Benoit I."/>
            <person name="Bouzid O."/>
            <person name="Brault B."/>
            <person name="Chen Z."/>
            <person name="Choquer M."/>
            <person name="Collemare J."/>
            <person name="Cotton P."/>
            <person name="Danchin E.G."/>
            <person name="Da Silva C."/>
            <person name="Gautier A."/>
            <person name="Giraud C."/>
            <person name="Giraud T."/>
            <person name="Gonzalez C."/>
            <person name="Grossetete S."/>
            <person name="Guldener U."/>
            <person name="Henrissat B."/>
            <person name="Howlett B.J."/>
            <person name="Kodira C."/>
            <person name="Kretschmer M."/>
            <person name="Lappartient A."/>
            <person name="Leroch M."/>
            <person name="Levis C."/>
            <person name="Mauceli E."/>
            <person name="Neuveglise C."/>
            <person name="Oeser B."/>
            <person name="Pearson M."/>
            <person name="Poulain J."/>
            <person name="Poussereau N."/>
            <person name="Quesneville H."/>
            <person name="Rascle C."/>
            <person name="Schumacher J."/>
            <person name="Segurens B."/>
            <person name="Sexton A."/>
            <person name="Silva E."/>
            <person name="Sirven C."/>
            <person name="Soanes D.M."/>
            <person name="Talbot N.J."/>
            <person name="Templeton M."/>
            <person name="Yandava C."/>
            <person name="Yarden O."/>
            <person name="Zeng Q."/>
            <person name="Rollins J.A."/>
            <person name="Lebrun M.H."/>
            <person name="Dickman M."/>
        </authorList>
    </citation>
    <scope>NUCLEOTIDE SEQUENCE [LARGE SCALE GENOMIC DNA]</scope>
    <source>
        <strain evidence="5">ATCC 18683 / 1980 / Ss-1</strain>
    </source>
</reference>
<feature type="compositionally biased region" description="Polar residues" evidence="2">
    <location>
        <begin position="811"/>
        <end position="827"/>
    </location>
</feature>
<feature type="compositionally biased region" description="Polar residues" evidence="2">
    <location>
        <begin position="1626"/>
        <end position="1641"/>
    </location>
</feature>
<accession>A7E5J3</accession>
<dbReference type="eggNOG" id="KOG3687">
    <property type="taxonomic scope" value="Eukaryota"/>
</dbReference>
<feature type="region of interest" description="Disordered" evidence="2">
    <location>
        <begin position="20"/>
        <end position="105"/>
    </location>
</feature>
<evidence type="ECO:0000259" key="3">
    <source>
        <dbReference type="PROSITE" id="PS50085"/>
    </source>
</evidence>
<sequence>MSLLIFTTLIPIKVKLNSRVQRNPRASTPRASNPRASMPPPVGDAAQTPEPRSSSGIASVFKSLTGGKITKSPSTQSPATGPLQLDNGSIPQKLSHGSTPNHEPTLEQLQAGHSLADRIRAAEYLRRAVIDYPMENISMIFNAGKDLIETSQTQQARIAGFELLIACVQCTSSNDPERASFFQVLSRPTNREDFHLQLVSLIELSRHGKDLSGFHYELLPLLTTWLKDTWSAATAERNALKKATRQSPLPKEPTPSEEESNLSLLFFFIADVIKFSSNIVTDSASSQLLSQILEICTSSATEADLKACNQVFDAVITYGDIPDRELQPIVKVLCSIHSSLWNVHQDAWRCISNLCRSHHGLTMVRILIEVLGKPLLDKSDDKQYSQNIKEVRGAISTLEKLFAKDAKNGYPLVPFTLLMTSLRKSLELDRTAVDCDTLQLVHSLLIHEGGIMQNVLDEDWSLMFEIVSICSRRISDPVTNRSQIYNTINRSPSLKDETPQQRFITKMEELIRDLILRVEQLLNSPPPNFVQKDDCFKFFIKSHAYLPDTCARLVIDHFIDYKCCSPSDLQWKDNINLILGGFLADRSRPPDIRLHALKAVTDVYVIVSVTDQPEIFEAFAVTVLAYVRDEKDIAILQEFIDFAVVMAEQTLDESLFQHAIDIMRSVVTSDRMQSPLGSPPGSRHGILSSKSAASDATPSIVHSPSNVVVKGFIQIFMRTMFTDVSKSLRVFEELLAIVQASDCPTDSRISALKMFFRLRADAMNRIFLTPFTESDTLAASLYRTTESLARKHAADEAAQQTRLARVDDSNSRLSRTTSGGQAQSLPKQTFRLGSGMNRTLQRNHQMWMSPDADALPDTTTGNATLRLVSVIESVDQKFIAQDLDTAGTVPDQKGLQQSAVSNIIPEINAGEEHKQDSTIDPSDNFSHTSVESVRPDISEAQEKGSDHNNEVKPCEPVVQTVLNIDSYLDVLCQLLDGGCDWEVYSYILVHLPSQLTNQALFKSSIPQIKRLRSLLCDLIRDSSFQEPPVSSGLRKADVAICLFHVLTMVTSYNREFSKAEEDEIVRTFLQGVGAWERAAKCCIHALSICCHELPGSTRKALVTILQKMSQIITQQHVAIHILEFLSCLSRLPELYANFREEEYRTVFAVCFRYLQNVRDQPTKDINARNNLARARVSSAPFSAEHNSGDPSAQSSSSDDLPQYVYALAYHVITFWFLSLKLTDRAGQVGWIAKNLVSTDANGKEKIDEQAQVTLDFMQRVAYADVDESSADPDFTPELYGEILKKRWIIGHSVVTIEQATHKGWAQITKRHPSGTSCYMVREKFSPPPPHQISLTTDALRDAKHSNANVVLPSHLLLQLTASIPQGTEFTRPIALPDDDMTRRAVWALDRNPTVDGHKVGVIYIGDNQTQEVEILSNITGSEEYYTFLAGLATLTELKGAKFNTQGLDREYGMDGETAFCWRDRVSEIVFHVTTQMPTNLEHDPQCSHKKKHIGNDYVNIIFNNSGLPFKYDTFPSDFNYVNIVIAPESRLSFTAARDPRQGRLRKDPYYKVQVMSKPGFPEISPAAEMKIISLRKLPEFIRLLAMNASVFSSVWANREGGEHVSPWRNRLREINRLRVKHVPPKRSNSIHISPPGTSNGAVSDAKGRENMTSIRRASVANFSFLSSSIDSTSQKSSAISTVEPEKDTNGDELMVDRLDFSRWA</sequence>
<feature type="compositionally biased region" description="Polar residues" evidence="2">
    <location>
        <begin position="918"/>
        <end position="931"/>
    </location>
</feature>
<feature type="compositionally biased region" description="Polar residues" evidence="2">
    <location>
        <begin position="20"/>
        <end position="35"/>
    </location>
</feature>
<name>A7E5J3_SCLS1</name>
<dbReference type="GO" id="GO:0005737">
    <property type="term" value="C:cytoplasm"/>
    <property type="evidence" value="ECO:0000318"/>
    <property type="project" value="GO_Central"/>
</dbReference>
<dbReference type="PANTHER" id="PTHR10063">
    <property type="entry name" value="TUBERIN"/>
    <property type="match status" value="1"/>
</dbReference>
<feature type="region of interest" description="Disordered" evidence="2">
    <location>
        <begin position="1672"/>
        <end position="1691"/>
    </location>
</feature>
<dbReference type="SUPFAM" id="SSF111347">
    <property type="entry name" value="Rap/Ran-GAP"/>
    <property type="match status" value="1"/>
</dbReference>
<dbReference type="Pfam" id="PF02145">
    <property type="entry name" value="Rap_GAP"/>
    <property type="match status" value="1"/>
</dbReference>
<keyword evidence="5" id="KW-1185">Reference proteome</keyword>